<dbReference type="GO" id="GO:0016787">
    <property type="term" value="F:hydrolase activity"/>
    <property type="evidence" value="ECO:0007669"/>
    <property type="project" value="UniProtKB-KW"/>
</dbReference>
<keyword evidence="13" id="KW-0378">Hydrolase</keyword>
<keyword evidence="14" id="KW-1185">Reference proteome</keyword>
<reference evidence="13 14" key="1">
    <citation type="submission" date="2012-06" db="EMBL/GenBank/DDBJ databases">
        <title>The complete chromosome of genome of Turneriella parva DSM 21527.</title>
        <authorList>
            <consortium name="US DOE Joint Genome Institute (JGI-PGF)"/>
            <person name="Lucas S."/>
            <person name="Han J."/>
            <person name="Lapidus A."/>
            <person name="Bruce D."/>
            <person name="Goodwin L."/>
            <person name="Pitluck S."/>
            <person name="Peters L."/>
            <person name="Kyrpides N."/>
            <person name="Mavromatis K."/>
            <person name="Ivanova N."/>
            <person name="Mikhailova N."/>
            <person name="Chertkov O."/>
            <person name="Detter J.C."/>
            <person name="Tapia R."/>
            <person name="Han C."/>
            <person name="Land M."/>
            <person name="Hauser L."/>
            <person name="Markowitz V."/>
            <person name="Cheng J.-F."/>
            <person name="Hugenholtz P."/>
            <person name="Woyke T."/>
            <person name="Wu D."/>
            <person name="Gronow S."/>
            <person name="Wellnitz S."/>
            <person name="Brambilla E."/>
            <person name="Klenk H.-P."/>
            <person name="Eisen J.A."/>
        </authorList>
    </citation>
    <scope>NUCLEOTIDE SEQUENCE [LARGE SCALE GENOMIC DNA]</scope>
    <source>
        <strain evidence="14">ATCC BAA-1111 / DSM 21527 / NCTC 11395 / H</strain>
    </source>
</reference>
<evidence type="ECO:0000256" key="9">
    <source>
        <dbReference type="ARBA" id="ARBA00023277"/>
    </source>
</evidence>
<dbReference type="EC" id="2.4.1.25" evidence="4"/>
<name>I4B279_TURPD</name>
<dbReference type="RefSeq" id="WP_014801904.1">
    <property type="nucleotide sequence ID" value="NC_018020.1"/>
</dbReference>
<proteinExistence type="inferred from homology"/>
<dbReference type="Pfam" id="PF00128">
    <property type="entry name" value="Alpha-amylase"/>
    <property type="match status" value="1"/>
</dbReference>
<dbReference type="Gene3D" id="3.20.20.80">
    <property type="entry name" value="Glycosidases"/>
    <property type="match status" value="4"/>
</dbReference>
<evidence type="ECO:0000256" key="11">
    <source>
        <dbReference type="ARBA" id="ARBA00031501"/>
    </source>
</evidence>
<comment type="catalytic activity">
    <reaction evidence="1">
        <text>Transfers a segment of a (1-&gt;4)-alpha-D-glucan to a new position in an acceptor, which may be glucose or a (1-&gt;4)-alpha-D-glucan.</text>
        <dbReference type="EC" id="2.4.1.25"/>
    </reaction>
</comment>
<evidence type="ECO:0000313" key="13">
    <source>
        <dbReference type="EMBL" id="AFM11386.1"/>
    </source>
</evidence>
<dbReference type="SUPFAM" id="SSF51445">
    <property type="entry name" value="(Trans)glycosidases"/>
    <property type="match status" value="2"/>
</dbReference>
<gene>
    <name evidence="13" type="ordered locus">Turpa_0735</name>
</gene>
<dbReference type="KEGG" id="tpx:Turpa_0735"/>
<dbReference type="GO" id="GO:0005737">
    <property type="term" value="C:cytoplasm"/>
    <property type="evidence" value="ECO:0007669"/>
    <property type="project" value="UniProtKB-SubCell"/>
</dbReference>
<feature type="domain" description="Glycosyl hydrolase family 13 catalytic" evidence="12">
    <location>
        <begin position="232"/>
        <end position="616"/>
    </location>
</feature>
<dbReference type="HOGENOM" id="CLU_255181_0_0_12"/>
<evidence type="ECO:0000256" key="3">
    <source>
        <dbReference type="ARBA" id="ARBA00005684"/>
    </source>
</evidence>
<comment type="similarity">
    <text evidence="3">Belongs to the disproportionating enzyme family.</text>
</comment>
<evidence type="ECO:0000256" key="10">
    <source>
        <dbReference type="ARBA" id="ARBA00031423"/>
    </source>
</evidence>
<keyword evidence="8" id="KW-0808">Transferase</keyword>
<dbReference type="PANTHER" id="PTHR32518:SF3">
    <property type="entry name" value="4-ALPHA-GLUCANOTRANSFERASE"/>
    <property type="match status" value="1"/>
</dbReference>
<accession>I4B279</accession>
<evidence type="ECO:0000256" key="8">
    <source>
        <dbReference type="ARBA" id="ARBA00022679"/>
    </source>
</evidence>
<dbReference type="Proteomes" id="UP000006048">
    <property type="component" value="Chromosome"/>
</dbReference>
<keyword evidence="9" id="KW-0119">Carbohydrate metabolism</keyword>
<comment type="subcellular location">
    <subcellularLocation>
        <location evidence="2">Cytoplasm</location>
    </subcellularLocation>
</comment>
<dbReference type="STRING" id="869212.Turpa_0735"/>
<dbReference type="PATRIC" id="fig|869212.3.peg.708"/>
<evidence type="ECO:0000256" key="5">
    <source>
        <dbReference type="ARBA" id="ARBA00020295"/>
    </source>
</evidence>
<evidence type="ECO:0000313" key="14">
    <source>
        <dbReference type="Proteomes" id="UP000006048"/>
    </source>
</evidence>
<dbReference type="GO" id="GO:0004134">
    <property type="term" value="F:4-alpha-glucanotransferase activity"/>
    <property type="evidence" value="ECO:0007669"/>
    <property type="project" value="UniProtKB-EC"/>
</dbReference>
<dbReference type="OrthoDB" id="9811841at2"/>
<evidence type="ECO:0000256" key="1">
    <source>
        <dbReference type="ARBA" id="ARBA00000439"/>
    </source>
</evidence>
<evidence type="ECO:0000256" key="4">
    <source>
        <dbReference type="ARBA" id="ARBA00012560"/>
    </source>
</evidence>
<dbReference type="InterPro" id="IPR006047">
    <property type="entry name" value="GH13_cat_dom"/>
</dbReference>
<keyword evidence="7" id="KW-0328">Glycosyltransferase</keyword>
<dbReference type="InterPro" id="IPR003385">
    <property type="entry name" value="Glyco_hydro_77"/>
</dbReference>
<keyword evidence="6" id="KW-0963">Cytoplasm</keyword>
<organism evidence="13 14">
    <name type="scientific">Turneriella parva (strain ATCC BAA-1111 / DSM 21527 / NCTC 11395 / H)</name>
    <name type="common">Leptospira parva</name>
    <dbReference type="NCBI Taxonomy" id="869212"/>
    <lineage>
        <taxon>Bacteria</taxon>
        <taxon>Pseudomonadati</taxon>
        <taxon>Spirochaetota</taxon>
        <taxon>Spirochaetia</taxon>
        <taxon>Leptospirales</taxon>
        <taxon>Leptospiraceae</taxon>
        <taxon>Turneriella</taxon>
    </lineage>
</organism>
<evidence type="ECO:0000256" key="2">
    <source>
        <dbReference type="ARBA" id="ARBA00004496"/>
    </source>
</evidence>
<protein>
    <recommendedName>
        <fullName evidence="5">4-alpha-glucanotransferase</fullName>
        <ecNumber evidence="4">2.4.1.25</ecNumber>
    </recommendedName>
    <alternativeName>
        <fullName evidence="10">Amylomaltase</fullName>
    </alternativeName>
    <alternativeName>
        <fullName evidence="11">Disproportionating enzyme</fullName>
    </alternativeName>
</protein>
<dbReference type="PANTHER" id="PTHR32518">
    <property type="match status" value="1"/>
</dbReference>
<dbReference type="GO" id="GO:0005975">
    <property type="term" value="P:carbohydrate metabolic process"/>
    <property type="evidence" value="ECO:0007669"/>
    <property type="project" value="InterPro"/>
</dbReference>
<sequence>MIFPVTGFAAAASAQKQVAPVVAFRTGRILVRDFEDSVHFREALKIEADDLYITKAAWLSEILHRVLLRTVFHASLQTETQAGVAEFLGIKSTEVDLNLAGLLWLSHANPVFNRLQVCFAGAEKIQELGFLIRTAAGKRLLQLLLDHSASIDAQLNALVLHLPGLLSAKERQLLRQIMRYDHSARFVSGGPAEPLYRHALPEGGTISRSADAPWMRELVLVAKIVSVWLADISRRFGHEVHRLDDIPEAEIARIAGLGVNGIWLVGLWQRSPASARIKTLTGGKNYGSAYSVFDYRVADEWGGDEALHRFRELCDRHGVRLGCDMVPNHTGIDSKWMRENPDWFMQTEVNPFPGYTFQGENLSGSAANEIRLEDHYYEKSDAAVVFALDRDGRRRYIYHGNDGTGLPWNDTAQLDHTNPAVRHAIIDTAVALSQNFSIIRFDAAMTLTRDHYRRLWFPHADEAPAIASRSVYSLPQHEFDARMPAEFWAELVTAFRARSPDTLLVAEAFWMTEMYFVRALGMHRVYNSAFMHALRDEKNAEFEANLRDFRQNDADTLCRFANYLSTPDEESAAVHFANTEKYFGAMTLMATLPGLPMLAPGQLEGYREKYGMDQQAPLTDELIDENFTCRYREQITPLMQNRRVFASPESLSFPACSKSGNVILYFAGAAARHLVVFNNSPRSESVRLGADDFLAVFSPGAEHLQWIDRITQRVTLAARSHISAEGLQLELAPYQTLVLADFRAAKPIEQKPAGLYPSFDRRYSGVAIPVSALRSQQSCGIGEFSDLKLLIDWCAETGQQMINLLPVNDTGLNSSPYSALSAMALHPVYIRLSALPLAAELQARVAEMRQRHEKSERVAFTEIVTFKGEILRTFFAQNRETLFAQVPEKFAQQRWLLEYAVFCSIKHYFDGAAWYQWSADTATPAELRTAIENPGAATFAAYRSAHPAEIEYYIWVQYLLHEQLSEAKRYADSRGVYLKGDMPIMLERDSVDVWLNGALFNHHLRAGAPPDMFSPEGQNWGFPVYNWPEHERTGYAWWRERIAQLAQYFAAYRIDHVLGFFRIWCIDENNQSGLGGFYLPSQPVTRQALADLGFDMVKLPALKSVRVHAHERREMNATLVECYGETFLNDTLLHEKGVHSLEVSEDLKNELLRRLHRRAFVQFGEDLYPAWDFAEKIAATPLLSDSEKHQLAAYVASLQAADAGRQEAQGKRILTALREVSEMLPCAEDLGVVPDYVRPALADIKILGLKVYRWEAENNQPKDPQGYPYLSLATSSVHDSSNLREWLASEPASVTGVEVHGGNATAEQVRQFLERLYRSPAMVVMVPLQDLLALDEKFHGPAAAERINVPGTVSDFNWTYRMPVGLEELLREGRFNLFVKDLALMRI</sequence>
<dbReference type="EMBL" id="CP002959">
    <property type="protein sequence ID" value="AFM11386.1"/>
    <property type="molecule type" value="Genomic_DNA"/>
</dbReference>
<evidence type="ECO:0000259" key="12">
    <source>
        <dbReference type="SMART" id="SM00642"/>
    </source>
</evidence>
<dbReference type="SMART" id="SM00642">
    <property type="entry name" value="Aamy"/>
    <property type="match status" value="1"/>
</dbReference>
<dbReference type="Pfam" id="PF02446">
    <property type="entry name" value="Glyco_hydro_77"/>
    <property type="match status" value="1"/>
</dbReference>
<evidence type="ECO:0000256" key="7">
    <source>
        <dbReference type="ARBA" id="ARBA00022676"/>
    </source>
</evidence>
<evidence type="ECO:0000256" key="6">
    <source>
        <dbReference type="ARBA" id="ARBA00022490"/>
    </source>
</evidence>
<dbReference type="InterPro" id="IPR017853">
    <property type="entry name" value="GH"/>
</dbReference>